<dbReference type="EMBL" id="CALSDN010000001">
    <property type="protein sequence ID" value="CAH6718696.1"/>
    <property type="molecule type" value="Genomic_DNA"/>
</dbReference>
<keyword evidence="2" id="KW-1185">Reference proteome</keyword>
<organism evidence="1 2">
    <name type="scientific">[Candida] jaroonii</name>
    <dbReference type="NCBI Taxonomy" id="467808"/>
    <lineage>
        <taxon>Eukaryota</taxon>
        <taxon>Fungi</taxon>
        <taxon>Dikarya</taxon>
        <taxon>Ascomycota</taxon>
        <taxon>Saccharomycotina</taxon>
        <taxon>Pichiomycetes</taxon>
        <taxon>Debaryomycetaceae</taxon>
        <taxon>Yamadazyma</taxon>
    </lineage>
</organism>
<accession>A0ACA9Y1P7</accession>
<evidence type="ECO:0000313" key="1">
    <source>
        <dbReference type="EMBL" id="CAH6718696.1"/>
    </source>
</evidence>
<protein>
    <submittedName>
        <fullName evidence="1">Ribosome biogenesis protein Slx9p</fullName>
    </submittedName>
</protein>
<dbReference type="Proteomes" id="UP001152531">
    <property type="component" value="Unassembled WGS sequence"/>
</dbReference>
<comment type="caution">
    <text evidence="1">The sequence shown here is derived from an EMBL/GenBank/DDBJ whole genome shotgun (WGS) entry which is preliminary data.</text>
</comment>
<proteinExistence type="predicted"/>
<reference evidence="1" key="1">
    <citation type="submission" date="2022-06" db="EMBL/GenBank/DDBJ databases">
        <authorList>
            <person name="Legras J.-L."/>
            <person name="Devillers H."/>
            <person name="Grondin C."/>
        </authorList>
    </citation>
    <scope>NUCLEOTIDE SEQUENCE</scope>
    <source>
        <strain evidence="1">CLIB 1444</strain>
    </source>
</reference>
<gene>
    <name evidence="1" type="ORF">CLIB1444_01S12508</name>
</gene>
<evidence type="ECO:0000313" key="2">
    <source>
        <dbReference type="Proteomes" id="UP001152531"/>
    </source>
</evidence>
<sequence>MAIKKTTKLRAKATRASKPKIVNKVVHQYEDNPFLKLSTISKKEKQLTKAKAFNDKIVNTNSTVSKSALRRRKRKAKQALKPKMEELFESLPTLDDKVEEKEFVEQTTISNQPNALKRSGQRIIQKQEHENFNNILKNQQFRSSPFATLRQSIQQNMNQQ</sequence>
<name>A0ACA9Y1P7_9ASCO</name>